<dbReference type="InterPro" id="IPR019051">
    <property type="entry name" value="Trp_biosyn_TM_oprn/chp"/>
</dbReference>
<feature type="compositionally biased region" description="Low complexity" evidence="1">
    <location>
        <begin position="175"/>
        <end position="189"/>
    </location>
</feature>
<reference evidence="3" key="1">
    <citation type="submission" date="2021-01" db="EMBL/GenBank/DDBJ databases">
        <title>Whole genome shotgun sequence of Sphaerisporangium rufum NBRC 109079.</title>
        <authorList>
            <person name="Komaki H."/>
            <person name="Tamura T."/>
        </authorList>
    </citation>
    <scope>NUCLEOTIDE SEQUENCE</scope>
    <source>
        <strain evidence="3">NBRC 109079</strain>
    </source>
</reference>
<accession>A0A919V017</accession>
<evidence type="ECO:0000256" key="1">
    <source>
        <dbReference type="SAM" id="MobiDB-lite"/>
    </source>
</evidence>
<evidence type="ECO:0000256" key="2">
    <source>
        <dbReference type="SAM" id="Phobius"/>
    </source>
</evidence>
<comment type="caution">
    <text evidence="3">The sequence shown here is derived from an EMBL/GenBank/DDBJ whole genome shotgun (WGS) entry which is preliminary data.</text>
</comment>
<feature type="transmembrane region" description="Helical" evidence="2">
    <location>
        <begin position="20"/>
        <end position="41"/>
    </location>
</feature>
<keyword evidence="2" id="KW-0812">Transmembrane</keyword>
<dbReference type="AlphaFoldDB" id="A0A919V017"/>
<dbReference type="EMBL" id="BOOU01000030">
    <property type="protein sequence ID" value="GII76902.1"/>
    <property type="molecule type" value="Genomic_DNA"/>
</dbReference>
<feature type="transmembrane region" description="Helical" evidence="2">
    <location>
        <begin position="89"/>
        <end position="106"/>
    </location>
</feature>
<dbReference type="Proteomes" id="UP000655287">
    <property type="component" value="Unassembled WGS sequence"/>
</dbReference>
<sequence length="209" mass="20296">MTVAGDRRRAPGGRERPACAVAAAAGAGLVLVAAGRTWATVRLSGGLGGPARPVAVGGGELAPALVPLALAALAAMVAVFAARGALRRGIGAVICLLGPAIAVAALRGATAGRAAEAAAEHSTLSAAARAASVSVVWAWPAATLAGAAALLAAGLLAAVRGGRWPGMSGRYERAAAAAPRSARPAGARSLWDALDRGDDPTAGPGDRNR</sequence>
<name>A0A919V017_9ACTN</name>
<gene>
    <name evidence="3" type="ORF">Sru01_18840</name>
</gene>
<dbReference type="Pfam" id="PF09534">
    <property type="entry name" value="Trp_oprn_chp"/>
    <property type="match status" value="1"/>
</dbReference>
<keyword evidence="2" id="KW-1133">Transmembrane helix</keyword>
<feature type="transmembrane region" description="Helical" evidence="2">
    <location>
        <begin position="137"/>
        <end position="159"/>
    </location>
</feature>
<keyword evidence="2" id="KW-0472">Membrane</keyword>
<organism evidence="3 4">
    <name type="scientific">Sphaerisporangium rufum</name>
    <dbReference type="NCBI Taxonomy" id="1381558"/>
    <lineage>
        <taxon>Bacteria</taxon>
        <taxon>Bacillati</taxon>
        <taxon>Actinomycetota</taxon>
        <taxon>Actinomycetes</taxon>
        <taxon>Streptosporangiales</taxon>
        <taxon>Streptosporangiaceae</taxon>
        <taxon>Sphaerisporangium</taxon>
    </lineage>
</organism>
<keyword evidence="4" id="KW-1185">Reference proteome</keyword>
<dbReference type="RefSeq" id="WP_203983537.1">
    <property type="nucleotide sequence ID" value="NZ_BOOU01000030.1"/>
</dbReference>
<protein>
    <submittedName>
        <fullName evidence="3">Membrane protein</fullName>
    </submittedName>
</protein>
<proteinExistence type="predicted"/>
<evidence type="ECO:0000313" key="3">
    <source>
        <dbReference type="EMBL" id="GII76902.1"/>
    </source>
</evidence>
<feature type="transmembrane region" description="Helical" evidence="2">
    <location>
        <begin position="61"/>
        <end position="82"/>
    </location>
</feature>
<feature type="region of interest" description="Disordered" evidence="1">
    <location>
        <begin position="175"/>
        <end position="209"/>
    </location>
</feature>
<evidence type="ECO:0000313" key="4">
    <source>
        <dbReference type="Proteomes" id="UP000655287"/>
    </source>
</evidence>